<evidence type="ECO:0008006" key="5">
    <source>
        <dbReference type="Google" id="ProtNLM"/>
    </source>
</evidence>
<comment type="caution">
    <text evidence="1">The sequence shown here is derived from an EMBL/GenBank/DDBJ whole genome shotgun (WGS) entry which is preliminary data.</text>
</comment>
<evidence type="ECO:0000313" key="4">
    <source>
        <dbReference type="Proteomes" id="UP000282582"/>
    </source>
</evidence>
<sequence length="230" mass="25805">MEEVNAFASNFSEQYLATVIIDAQYTYKMPPSLLDKLWPRCPKFCEDLTLEVDKNGSFEHSTRTGFCHAFELFLFWAAEERLPYLEVPDDDITEGEIPTADLGGDNIVEILADLWAFAADYSISKLQNEAMKNLLEVLSKVIVGPETLKLFYSLNDRSQLKAVLLLEVAHGLCCGFYETEDEDTLAKLNGFLTKFAGLVRGEGPLDPKETSPSRVFVRGDDISAFLVPEE</sequence>
<reference evidence="3 4" key="1">
    <citation type="journal article" date="2018" name="BMC Genomics">
        <title>Genomic evidence for intraspecific hybridization in a clonal and extremely halotolerant yeast.</title>
        <authorList>
            <person name="Gostincar C."/>
            <person name="Stajich J.E."/>
            <person name="Zupancic J."/>
            <person name="Zalar P."/>
            <person name="Gunde-Cimerman N."/>
        </authorList>
    </citation>
    <scope>NUCLEOTIDE SEQUENCE [LARGE SCALE GENOMIC DNA]</scope>
    <source>
        <strain evidence="2 3">EXF-6651</strain>
        <strain evidence="1 4">EXF-6654</strain>
    </source>
</reference>
<dbReference type="EMBL" id="QWIM01000729">
    <property type="protein sequence ID" value="RMY31495.1"/>
    <property type="molecule type" value="Genomic_DNA"/>
</dbReference>
<gene>
    <name evidence="2" type="ORF">D0866_07260</name>
    <name evidence="1" type="ORF">D0868_12359</name>
</gene>
<name>A0A3M6XU49_HORWE</name>
<dbReference type="EMBL" id="QWIK01001490">
    <property type="protein sequence ID" value="RMX94324.1"/>
    <property type="molecule type" value="Genomic_DNA"/>
</dbReference>
<dbReference type="VEuPathDB" id="FungiDB:BTJ68_08352"/>
<accession>A0A3M6XU49</accession>
<dbReference type="Proteomes" id="UP000276864">
    <property type="component" value="Unassembled WGS sequence"/>
</dbReference>
<evidence type="ECO:0000313" key="3">
    <source>
        <dbReference type="Proteomes" id="UP000276864"/>
    </source>
</evidence>
<dbReference type="AlphaFoldDB" id="A0A3M6XU49"/>
<dbReference type="Proteomes" id="UP000282582">
    <property type="component" value="Unassembled WGS sequence"/>
</dbReference>
<protein>
    <recommendedName>
        <fullName evidence="5">BTB domain-containing protein</fullName>
    </recommendedName>
</protein>
<evidence type="ECO:0000313" key="1">
    <source>
        <dbReference type="EMBL" id="RMX94324.1"/>
    </source>
</evidence>
<organism evidence="1 4">
    <name type="scientific">Hortaea werneckii</name>
    <name type="common">Black yeast</name>
    <name type="synonym">Cladosporium werneckii</name>
    <dbReference type="NCBI Taxonomy" id="91943"/>
    <lineage>
        <taxon>Eukaryota</taxon>
        <taxon>Fungi</taxon>
        <taxon>Dikarya</taxon>
        <taxon>Ascomycota</taxon>
        <taxon>Pezizomycotina</taxon>
        <taxon>Dothideomycetes</taxon>
        <taxon>Dothideomycetidae</taxon>
        <taxon>Mycosphaerellales</taxon>
        <taxon>Teratosphaeriaceae</taxon>
        <taxon>Hortaea</taxon>
    </lineage>
</organism>
<evidence type="ECO:0000313" key="2">
    <source>
        <dbReference type="EMBL" id="RMY31495.1"/>
    </source>
</evidence>
<proteinExistence type="predicted"/>